<keyword evidence="6" id="KW-1185">Reference proteome</keyword>
<proteinExistence type="predicted"/>
<keyword evidence="2" id="KW-0732">Signal</keyword>
<evidence type="ECO:0000259" key="5">
    <source>
        <dbReference type="PROSITE" id="PS50240"/>
    </source>
</evidence>
<dbReference type="InterPro" id="IPR043504">
    <property type="entry name" value="Peptidase_S1_PA_chymotrypsin"/>
</dbReference>
<sequence>MDGQRDGKGRLGAKTTQVLLGATQLSNPGPQACYIRVAQVVTNPLYADEASSGDVALLHLAKAVTFTRYISPICLPGTGVRFPPGLNCWVTGWGNLRCCEEVPAPHALQKLAVPIIDTGNCSAMYATDAGNRLRPRHIQDDMLCAGYAEGKKDACKGDSGGPLVCPLGSQWALAGIVSWGEGCGVRNRPGVYTRLTAYRDWIRRHIPKLHFMGEPGPARGWGRRSS</sequence>
<dbReference type="PROSITE" id="PS50240">
    <property type="entry name" value="TRYPSIN_DOM"/>
    <property type="match status" value="1"/>
</dbReference>
<dbReference type="GO" id="GO:0006508">
    <property type="term" value="P:proteolysis"/>
    <property type="evidence" value="ECO:0007669"/>
    <property type="project" value="UniProtKB-KW"/>
</dbReference>
<dbReference type="Gene3D" id="2.40.10.10">
    <property type="entry name" value="Trypsin-like serine proteases"/>
    <property type="match status" value="2"/>
</dbReference>
<dbReference type="Proteomes" id="UP000189705">
    <property type="component" value="Unplaced"/>
</dbReference>
<dbReference type="SMART" id="SM00020">
    <property type="entry name" value="Tryp_SPc"/>
    <property type="match status" value="1"/>
</dbReference>
<keyword evidence="4" id="KW-1015">Disulfide bond</keyword>
<dbReference type="PANTHER" id="PTHR24253">
    <property type="entry name" value="TRANSMEMBRANE PROTEASE SERINE"/>
    <property type="match status" value="1"/>
</dbReference>
<dbReference type="PRINTS" id="PR00722">
    <property type="entry name" value="CHYMOTRYPSIN"/>
</dbReference>
<dbReference type="RefSeq" id="XP_025049736.1">
    <property type="nucleotide sequence ID" value="XM_025193951.1"/>
</dbReference>
<dbReference type="CDD" id="cd00190">
    <property type="entry name" value="Tryp_SPc"/>
    <property type="match status" value="1"/>
</dbReference>
<evidence type="ECO:0000313" key="6">
    <source>
        <dbReference type="Proteomes" id="UP000189705"/>
    </source>
</evidence>
<keyword evidence="3" id="KW-0378">Hydrolase</keyword>
<dbReference type="GeneID" id="102373527"/>
<evidence type="ECO:0000256" key="4">
    <source>
        <dbReference type="ARBA" id="ARBA00023157"/>
    </source>
</evidence>
<evidence type="ECO:0000256" key="1">
    <source>
        <dbReference type="ARBA" id="ARBA00022670"/>
    </source>
</evidence>
<evidence type="ECO:0000256" key="2">
    <source>
        <dbReference type="ARBA" id="ARBA00022729"/>
    </source>
</evidence>
<dbReference type="SUPFAM" id="SSF50494">
    <property type="entry name" value="Trypsin-like serine proteases"/>
    <property type="match status" value="1"/>
</dbReference>
<gene>
    <name evidence="7" type="primary">LOC102373527</name>
</gene>
<protein>
    <submittedName>
        <fullName evidence="7">Serine protease 27-like</fullName>
    </submittedName>
</protein>
<dbReference type="InterPro" id="IPR001254">
    <property type="entry name" value="Trypsin_dom"/>
</dbReference>
<dbReference type="InParanoid" id="A0A3Q0FQ06"/>
<dbReference type="PANTHER" id="PTHR24253:SF153">
    <property type="entry name" value="SERINE PROTEASE HEPSIN"/>
    <property type="match status" value="1"/>
</dbReference>
<name>A0A3Q0FQ06_ALLSI</name>
<reference evidence="7" key="1">
    <citation type="submission" date="2025-08" db="UniProtKB">
        <authorList>
            <consortium name="RefSeq"/>
        </authorList>
    </citation>
    <scope>IDENTIFICATION</scope>
</reference>
<dbReference type="STRING" id="38654.A0A3Q0FQ06"/>
<organism evidence="6 7">
    <name type="scientific">Alligator sinensis</name>
    <name type="common">Chinese alligator</name>
    <dbReference type="NCBI Taxonomy" id="38654"/>
    <lineage>
        <taxon>Eukaryota</taxon>
        <taxon>Metazoa</taxon>
        <taxon>Chordata</taxon>
        <taxon>Craniata</taxon>
        <taxon>Vertebrata</taxon>
        <taxon>Euteleostomi</taxon>
        <taxon>Archelosauria</taxon>
        <taxon>Archosauria</taxon>
        <taxon>Crocodylia</taxon>
        <taxon>Alligatoridae</taxon>
        <taxon>Alligatorinae</taxon>
        <taxon>Alligator</taxon>
    </lineage>
</organism>
<dbReference type="AlphaFoldDB" id="A0A3Q0FQ06"/>
<accession>A0A3Q0FQ06</accession>
<dbReference type="Pfam" id="PF00089">
    <property type="entry name" value="Trypsin"/>
    <property type="match status" value="1"/>
</dbReference>
<evidence type="ECO:0000313" key="7">
    <source>
        <dbReference type="RefSeq" id="XP_025049736.1"/>
    </source>
</evidence>
<dbReference type="FunFam" id="2.40.10.10:FF:000024">
    <property type="entry name" value="Serine protease 53"/>
    <property type="match status" value="1"/>
</dbReference>
<dbReference type="InterPro" id="IPR009003">
    <property type="entry name" value="Peptidase_S1_PA"/>
</dbReference>
<dbReference type="InterPro" id="IPR001314">
    <property type="entry name" value="Peptidase_S1A"/>
</dbReference>
<dbReference type="KEGG" id="asn:102373527"/>
<dbReference type="GO" id="GO:0004252">
    <property type="term" value="F:serine-type endopeptidase activity"/>
    <property type="evidence" value="ECO:0007669"/>
    <property type="project" value="InterPro"/>
</dbReference>
<keyword evidence="1" id="KW-0645">Protease</keyword>
<evidence type="ECO:0000256" key="3">
    <source>
        <dbReference type="ARBA" id="ARBA00022801"/>
    </source>
</evidence>
<feature type="domain" description="Peptidase S1" evidence="5">
    <location>
        <begin position="1"/>
        <end position="207"/>
    </location>
</feature>
<dbReference type="InterPro" id="IPR033116">
    <property type="entry name" value="TRYPSIN_SER"/>
</dbReference>
<dbReference type="PROSITE" id="PS00135">
    <property type="entry name" value="TRYPSIN_SER"/>
    <property type="match status" value="1"/>
</dbReference>